<dbReference type="Proteomes" id="UP000298030">
    <property type="component" value="Unassembled WGS sequence"/>
</dbReference>
<evidence type="ECO:0000256" key="3">
    <source>
        <dbReference type="ARBA" id="ARBA00022555"/>
    </source>
</evidence>
<dbReference type="GO" id="GO:0030488">
    <property type="term" value="P:tRNA methylation"/>
    <property type="evidence" value="ECO:0007669"/>
    <property type="project" value="TreeGrafter"/>
</dbReference>
<keyword evidence="9" id="KW-0539">Nucleus</keyword>
<dbReference type="Pfam" id="PF25376">
    <property type="entry name" value="Pre-PUA_NSUN2"/>
    <property type="match status" value="1"/>
</dbReference>
<comment type="caution">
    <text evidence="13">The sequence shown here is derived from an EMBL/GenBank/DDBJ whole genome shotgun (WGS) entry which is preliminary data.</text>
</comment>
<feature type="binding site" evidence="10">
    <location>
        <position position="237"/>
    </location>
    <ligand>
        <name>S-adenosyl-L-methionine</name>
        <dbReference type="ChEBI" id="CHEBI:59789"/>
    </ligand>
</feature>
<dbReference type="InterPro" id="IPR057286">
    <property type="entry name" value="PUA_NSUN2"/>
</dbReference>
<keyword evidence="3" id="KW-0820">tRNA-binding</keyword>
<feature type="binding site" evidence="10">
    <location>
        <position position="182"/>
    </location>
    <ligand>
        <name>S-adenosyl-L-methionine</name>
        <dbReference type="ChEBI" id="CHEBI:59789"/>
    </ligand>
</feature>
<dbReference type="Pfam" id="PF25378">
    <property type="entry name" value="PUA_NSUN2"/>
    <property type="match status" value="1"/>
</dbReference>
<proteinExistence type="inferred from homology"/>
<comment type="similarity">
    <text evidence="2 10">Belongs to the class I-like SAM-binding methyltransferase superfamily. RsmB/NOP family.</text>
</comment>
<name>A0A4Y7SRG7_COPMI</name>
<feature type="active site" description="Nucleophile" evidence="10">
    <location>
        <position position="290"/>
    </location>
</feature>
<organism evidence="13 14">
    <name type="scientific">Coprinellus micaceus</name>
    <name type="common">Glistening ink-cap mushroom</name>
    <name type="synonym">Coprinus micaceus</name>
    <dbReference type="NCBI Taxonomy" id="71717"/>
    <lineage>
        <taxon>Eukaryota</taxon>
        <taxon>Fungi</taxon>
        <taxon>Dikarya</taxon>
        <taxon>Basidiomycota</taxon>
        <taxon>Agaricomycotina</taxon>
        <taxon>Agaricomycetes</taxon>
        <taxon>Agaricomycetidae</taxon>
        <taxon>Agaricales</taxon>
        <taxon>Agaricineae</taxon>
        <taxon>Psathyrellaceae</taxon>
        <taxon>Coprinellus</taxon>
    </lineage>
</organism>
<feature type="compositionally biased region" description="Low complexity" evidence="11">
    <location>
        <begin position="432"/>
        <end position="442"/>
    </location>
</feature>
<evidence type="ECO:0000259" key="12">
    <source>
        <dbReference type="PROSITE" id="PS51686"/>
    </source>
</evidence>
<dbReference type="InterPro" id="IPR057285">
    <property type="entry name" value="Pre-PUA_NSUN2"/>
</dbReference>
<evidence type="ECO:0000256" key="9">
    <source>
        <dbReference type="ARBA" id="ARBA00023242"/>
    </source>
</evidence>
<reference evidence="13 14" key="1">
    <citation type="journal article" date="2019" name="Nat. Ecol. Evol.">
        <title>Megaphylogeny resolves global patterns of mushroom evolution.</title>
        <authorList>
            <person name="Varga T."/>
            <person name="Krizsan K."/>
            <person name="Foldi C."/>
            <person name="Dima B."/>
            <person name="Sanchez-Garcia M."/>
            <person name="Sanchez-Ramirez S."/>
            <person name="Szollosi G.J."/>
            <person name="Szarkandi J.G."/>
            <person name="Papp V."/>
            <person name="Albert L."/>
            <person name="Andreopoulos W."/>
            <person name="Angelini C."/>
            <person name="Antonin V."/>
            <person name="Barry K.W."/>
            <person name="Bougher N.L."/>
            <person name="Buchanan P."/>
            <person name="Buyck B."/>
            <person name="Bense V."/>
            <person name="Catcheside P."/>
            <person name="Chovatia M."/>
            <person name="Cooper J."/>
            <person name="Damon W."/>
            <person name="Desjardin D."/>
            <person name="Finy P."/>
            <person name="Geml J."/>
            <person name="Haridas S."/>
            <person name="Hughes K."/>
            <person name="Justo A."/>
            <person name="Karasinski D."/>
            <person name="Kautmanova I."/>
            <person name="Kiss B."/>
            <person name="Kocsube S."/>
            <person name="Kotiranta H."/>
            <person name="LaButti K.M."/>
            <person name="Lechner B.E."/>
            <person name="Liimatainen K."/>
            <person name="Lipzen A."/>
            <person name="Lukacs Z."/>
            <person name="Mihaltcheva S."/>
            <person name="Morgado L.N."/>
            <person name="Niskanen T."/>
            <person name="Noordeloos M.E."/>
            <person name="Ohm R.A."/>
            <person name="Ortiz-Santana B."/>
            <person name="Ovrebo C."/>
            <person name="Racz N."/>
            <person name="Riley R."/>
            <person name="Savchenko A."/>
            <person name="Shiryaev A."/>
            <person name="Soop K."/>
            <person name="Spirin V."/>
            <person name="Szebenyi C."/>
            <person name="Tomsovsky M."/>
            <person name="Tulloss R.E."/>
            <person name="Uehling J."/>
            <person name="Grigoriev I.V."/>
            <person name="Vagvolgyi C."/>
            <person name="Papp T."/>
            <person name="Martin F.M."/>
            <person name="Miettinen O."/>
            <person name="Hibbett D.S."/>
            <person name="Nagy L.G."/>
        </authorList>
    </citation>
    <scope>NUCLEOTIDE SEQUENCE [LARGE SCALE GENOMIC DNA]</scope>
    <source>
        <strain evidence="13 14">FP101781</strain>
    </source>
</reference>
<accession>A0A4Y7SRG7</accession>
<feature type="region of interest" description="Disordered" evidence="11">
    <location>
        <begin position="404"/>
        <end position="493"/>
    </location>
</feature>
<feature type="domain" description="SAM-dependent MTase RsmB/NOP-type" evidence="12">
    <location>
        <begin position="30"/>
        <end position="402"/>
    </location>
</feature>
<evidence type="ECO:0000256" key="4">
    <source>
        <dbReference type="ARBA" id="ARBA00022603"/>
    </source>
</evidence>
<dbReference type="GO" id="GO:0016428">
    <property type="term" value="F:tRNA (cytidine-5-)-methyltransferase activity"/>
    <property type="evidence" value="ECO:0007669"/>
    <property type="project" value="InterPro"/>
</dbReference>
<keyword evidence="4 10" id="KW-0489">Methyltransferase</keyword>
<feature type="binding site" evidence="10">
    <location>
        <begin position="148"/>
        <end position="154"/>
    </location>
    <ligand>
        <name>S-adenosyl-L-methionine</name>
        <dbReference type="ChEBI" id="CHEBI:59789"/>
    </ligand>
</feature>
<gene>
    <name evidence="13" type="ORF">FA13DRAFT_1797191</name>
</gene>
<evidence type="ECO:0000256" key="8">
    <source>
        <dbReference type="ARBA" id="ARBA00022884"/>
    </source>
</evidence>
<dbReference type="InterPro" id="IPR018314">
    <property type="entry name" value="RsmB/NOL1/NOP2-like_CS"/>
</dbReference>
<dbReference type="InterPro" id="IPR001678">
    <property type="entry name" value="MeTrfase_RsmB-F_NOP2_dom"/>
</dbReference>
<dbReference type="STRING" id="71717.A0A4Y7SRG7"/>
<dbReference type="Gene3D" id="3.40.50.150">
    <property type="entry name" value="Vaccinia Virus protein VP39"/>
    <property type="match status" value="1"/>
</dbReference>
<dbReference type="PANTHER" id="PTHR22808">
    <property type="entry name" value="NCL1 YEAST -RELATED NOL1/NOP2/FMU SUN DOMAIN-CONTAINING"/>
    <property type="match status" value="1"/>
</dbReference>
<dbReference type="PANTHER" id="PTHR22808:SF1">
    <property type="entry name" value="RNA CYTOSINE-C(5)-METHYLTRANSFERASE NSUN2-RELATED"/>
    <property type="match status" value="1"/>
</dbReference>
<keyword evidence="6 10" id="KW-0949">S-adenosyl-L-methionine</keyword>
<dbReference type="GO" id="GO:0005634">
    <property type="term" value="C:nucleus"/>
    <property type="evidence" value="ECO:0007669"/>
    <property type="project" value="UniProtKB-SubCell"/>
</dbReference>
<feature type="binding site" evidence="10">
    <location>
        <position position="209"/>
    </location>
    <ligand>
        <name>S-adenosyl-L-methionine</name>
        <dbReference type="ChEBI" id="CHEBI:59789"/>
    </ligand>
</feature>
<evidence type="ECO:0000256" key="10">
    <source>
        <dbReference type="PROSITE-ProRule" id="PRU01023"/>
    </source>
</evidence>
<dbReference type="InterPro" id="IPR023267">
    <property type="entry name" value="RCMT"/>
</dbReference>
<feature type="compositionally biased region" description="Basic and acidic residues" evidence="11">
    <location>
        <begin position="478"/>
        <end position="492"/>
    </location>
</feature>
<dbReference type="InterPro" id="IPR023270">
    <property type="entry name" value="RCMT_NCL1"/>
</dbReference>
<dbReference type="PROSITE" id="PS01153">
    <property type="entry name" value="NOL1_NOP2_SUN"/>
    <property type="match status" value="1"/>
</dbReference>
<dbReference type="SUPFAM" id="SSF53335">
    <property type="entry name" value="S-adenosyl-L-methionine-dependent methyltransferases"/>
    <property type="match status" value="1"/>
</dbReference>
<dbReference type="GO" id="GO:0005737">
    <property type="term" value="C:cytoplasm"/>
    <property type="evidence" value="ECO:0007669"/>
    <property type="project" value="TreeGrafter"/>
</dbReference>
<evidence type="ECO:0000256" key="6">
    <source>
        <dbReference type="ARBA" id="ARBA00022691"/>
    </source>
</evidence>
<evidence type="ECO:0000256" key="2">
    <source>
        <dbReference type="ARBA" id="ARBA00007494"/>
    </source>
</evidence>
<feature type="region of interest" description="Disordered" evidence="11">
    <location>
        <begin position="696"/>
        <end position="718"/>
    </location>
</feature>
<keyword evidence="7" id="KW-0819">tRNA processing</keyword>
<keyword evidence="5 10" id="KW-0808">Transferase</keyword>
<dbReference type="PRINTS" id="PR02011">
    <property type="entry name" value="RCMTNCL1"/>
</dbReference>
<dbReference type="PROSITE" id="PS51686">
    <property type="entry name" value="SAM_MT_RSMB_NOP"/>
    <property type="match status" value="1"/>
</dbReference>
<protein>
    <submittedName>
        <fullName evidence="13">S-adenosyl-L-methionine-dependent methyltransferase</fullName>
    </submittedName>
</protein>
<evidence type="ECO:0000256" key="1">
    <source>
        <dbReference type="ARBA" id="ARBA00004123"/>
    </source>
</evidence>
<sequence>MEKSDMTNERFIRYYQKQGILPDAGEFEEMLDAFRRHLPTTFRVAGSRQTVHTLNKTITDVHVPSLSDVTFEGEKIPPPVQIPWYPEGYAWQFNVPKKVLRKQPEFKKFHSFLVFETEVGNISRQESVSMVPPLFLDVQPHHKVMDMCAAPGSKTAQLLEALHSADTATSTSIPSGLLIANDSDHKRTHLLIHQSARLPSPALMVTNLDASSYPLIKVPNPAIGKMGSLAFDRILCDVPCSGDGTMRKNMGIWKSWQPMDGNGLHSLQLRILQRAMRMLEKNGRIVYSTCSLNPVENEAVIAAALNLYPDFELVDVSNTLPMLKRMPGLSKWTMSVDRTATQFFETHEELMASSLDQNTKNRFLKTQWAPENIGDLNIERCMRIYPHLQDTGGFFVAVLERKKKEPAPSRKRTNPEAEAEEVPEAKRTKVDAAAPAVPAPEAISTAPSIESAMDTTEDSVHSPAGPSTPKDVPVTSANDKDTGKGKEFREDPYTYLPDNHPLLKTCLERLQIIPSFPSQNVLVRNTLTDSTSNSIRSFYISNDLVKAVITNNDYQKLRLTAAGTKVFTKQEAGKGLEAQYRVLGEGLPVVLPFVKPDAVLKGSLATLKTFLESYYPLVRTFEEEFRIQIDESSTGSLIVRFPPEEKGGATLTHDLYLPIWKSNVSLSLMIDKKAKSALSLRLFHEDFLLKATNKKRTDNVPAEPTESETPPIVAEADG</sequence>
<dbReference type="PRINTS" id="PR02008">
    <property type="entry name" value="RCMTFAMILY"/>
</dbReference>
<dbReference type="AlphaFoldDB" id="A0A4Y7SRG7"/>
<evidence type="ECO:0000256" key="5">
    <source>
        <dbReference type="ARBA" id="ARBA00022679"/>
    </source>
</evidence>
<dbReference type="GO" id="GO:0000049">
    <property type="term" value="F:tRNA binding"/>
    <property type="evidence" value="ECO:0007669"/>
    <property type="project" value="UniProtKB-KW"/>
</dbReference>
<evidence type="ECO:0000256" key="11">
    <source>
        <dbReference type="SAM" id="MobiDB-lite"/>
    </source>
</evidence>
<evidence type="ECO:0000256" key="7">
    <source>
        <dbReference type="ARBA" id="ARBA00022694"/>
    </source>
</evidence>
<evidence type="ECO:0000313" key="14">
    <source>
        <dbReference type="Proteomes" id="UP000298030"/>
    </source>
</evidence>
<dbReference type="InterPro" id="IPR049560">
    <property type="entry name" value="MeTrfase_RsmB-F_NOP2_cat"/>
</dbReference>
<dbReference type="InterPro" id="IPR029063">
    <property type="entry name" value="SAM-dependent_MTases_sf"/>
</dbReference>
<dbReference type="OrthoDB" id="6093671at2759"/>
<keyword evidence="14" id="KW-1185">Reference proteome</keyword>
<evidence type="ECO:0000313" key="13">
    <source>
        <dbReference type="EMBL" id="TEB24463.1"/>
    </source>
</evidence>
<comment type="subcellular location">
    <subcellularLocation>
        <location evidence="1">Nucleus</location>
    </subcellularLocation>
</comment>
<dbReference type="EMBL" id="QPFP01000066">
    <property type="protein sequence ID" value="TEB24463.1"/>
    <property type="molecule type" value="Genomic_DNA"/>
</dbReference>
<keyword evidence="8 10" id="KW-0694">RNA-binding</keyword>
<dbReference type="Pfam" id="PF01189">
    <property type="entry name" value="Methyltr_RsmB-F"/>
    <property type="match status" value="1"/>
</dbReference>